<protein>
    <submittedName>
        <fullName evidence="1">Uncharacterized protein</fullName>
    </submittedName>
</protein>
<dbReference type="EMBL" id="CAADFK010000417">
    <property type="protein sequence ID" value="VFK24565.1"/>
    <property type="molecule type" value="Genomic_DNA"/>
</dbReference>
<reference evidence="1" key="1">
    <citation type="submission" date="2019-02" db="EMBL/GenBank/DDBJ databases">
        <authorList>
            <person name="Gruber-Vodicka R. H."/>
            <person name="Seah K. B. B."/>
        </authorList>
    </citation>
    <scope>NUCLEOTIDE SEQUENCE</scope>
    <source>
        <strain evidence="1">BECK_S313</strain>
    </source>
</reference>
<sequence length="107" mass="12767">MRFAYPPYAGTFFICWGDETLNMIVRYFLLPPWHWIPTFPVGMTGEVLPKQKILDRFVEDLPGNRLICFNLQVTVTERDFWRGYRRKHQTSCLNPFEILRGKFKHGV</sequence>
<name>A0A450X5K2_9GAMM</name>
<gene>
    <name evidence="1" type="ORF">BECKLPF1236B_GA0070989_14172</name>
</gene>
<organism evidence="1">
    <name type="scientific">Candidatus Kentrum sp. LPFa</name>
    <dbReference type="NCBI Taxonomy" id="2126335"/>
    <lineage>
        <taxon>Bacteria</taxon>
        <taxon>Pseudomonadati</taxon>
        <taxon>Pseudomonadota</taxon>
        <taxon>Gammaproteobacteria</taxon>
        <taxon>Candidatus Kentrum</taxon>
    </lineage>
</organism>
<accession>A0A450X5K2</accession>
<dbReference type="AlphaFoldDB" id="A0A450X5K2"/>
<evidence type="ECO:0000313" key="1">
    <source>
        <dbReference type="EMBL" id="VFK24565.1"/>
    </source>
</evidence>
<proteinExistence type="predicted"/>